<keyword evidence="1" id="KW-0732">Signal</keyword>
<name>A0A9P5NB47_GYMJU</name>
<sequence length="435" mass="48809">MPAAQELPTEILCSIFELSALVLISLAAPDTRPGHQHPPAPIASTSTPVDIGATAATDTVDSYALPSQKDYFMQCITLSHVCSRWRYIAIDFHTLWTRIHLGRNAFGNNSINGIEAEETTSQFFSRSADLLIYLDISPQSPVFSYSSESINRALLPHVTRFNSLRLICSEAFIAGVLDVFLERNLNLLDEASYTPLSHLHLARTQSNTVEDNPDTMKPFFPPDLSVISPHLRTLHVEGVQIAVFPKWRLEYVVLKNTFLSYRNHFHLLSSTRTQKLVLHQITIPDGTPHVRLRARQISSSVVSLTFSELRCIGGEDQHKNMYTTFFSLSFYHNLQELEISRLSREAMSALIDTLGTNPLVALNDLRRLVLREVKINRHAVGAMADALPSVRNMVLDNVEGSSKLVHDIWQQDNAVWPQLVEIIVDGKAVGRYTSN</sequence>
<dbReference type="EMBL" id="JADNYJ010000202">
    <property type="protein sequence ID" value="KAF8875086.1"/>
    <property type="molecule type" value="Genomic_DNA"/>
</dbReference>
<keyword evidence="3" id="KW-1185">Reference proteome</keyword>
<evidence type="ECO:0000313" key="2">
    <source>
        <dbReference type="EMBL" id="KAF8875086.1"/>
    </source>
</evidence>
<protein>
    <recommendedName>
        <fullName evidence="4">F-box domain-containing protein</fullName>
    </recommendedName>
</protein>
<organism evidence="2 3">
    <name type="scientific">Gymnopilus junonius</name>
    <name type="common">Spectacular rustgill mushroom</name>
    <name type="synonym">Gymnopilus spectabilis subsp. junonius</name>
    <dbReference type="NCBI Taxonomy" id="109634"/>
    <lineage>
        <taxon>Eukaryota</taxon>
        <taxon>Fungi</taxon>
        <taxon>Dikarya</taxon>
        <taxon>Basidiomycota</taxon>
        <taxon>Agaricomycotina</taxon>
        <taxon>Agaricomycetes</taxon>
        <taxon>Agaricomycetidae</taxon>
        <taxon>Agaricales</taxon>
        <taxon>Agaricineae</taxon>
        <taxon>Hymenogastraceae</taxon>
        <taxon>Gymnopilus</taxon>
    </lineage>
</organism>
<gene>
    <name evidence="2" type="ORF">CPB84DRAFT_1966823</name>
</gene>
<dbReference type="AlphaFoldDB" id="A0A9P5NB47"/>
<comment type="caution">
    <text evidence="2">The sequence shown here is derived from an EMBL/GenBank/DDBJ whole genome shotgun (WGS) entry which is preliminary data.</text>
</comment>
<accession>A0A9P5NB47</accession>
<reference evidence="2" key="1">
    <citation type="submission" date="2020-11" db="EMBL/GenBank/DDBJ databases">
        <authorList>
            <consortium name="DOE Joint Genome Institute"/>
            <person name="Ahrendt S."/>
            <person name="Riley R."/>
            <person name="Andreopoulos W."/>
            <person name="LaButti K."/>
            <person name="Pangilinan J."/>
            <person name="Ruiz-duenas F.J."/>
            <person name="Barrasa J.M."/>
            <person name="Sanchez-Garcia M."/>
            <person name="Camarero S."/>
            <person name="Miyauchi S."/>
            <person name="Serrano A."/>
            <person name="Linde D."/>
            <person name="Babiker R."/>
            <person name="Drula E."/>
            <person name="Ayuso-Fernandez I."/>
            <person name="Pacheco R."/>
            <person name="Padilla G."/>
            <person name="Ferreira P."/>
            <person name="Barriuso J."/>
            <person name="Kellner H."/>
            <person name="Castanera R."/>
            <person name="Alfaro M."/>
            <person name="Ramirez L."/>
            <person name="Pisabarro A.G."/>
            <person name="Kuo A."/>
            <person name="Tritt A."/>
            <person name="Lipzen A."/>
            <person name="He G."/>
            <person name="Yan M."/>
            <person name="Ng V."/>
            <person name="Cullen D."/>
            <person name="Martin F."/>
            <person name="Rosso M.-N."/>
            <person name="Henrissat B."/>
            <person name="Hibbett D."/>
            <person name="Martinez A.T."/>
            <person name="Grigoriev I.V."/>
        </authorList>
    </citation>
    <scope>NUCLEOTIDE SEQUENCE</scope>
    <source>
        <strain evidence="2">AH 44721</strain>
    </source>
</reference>
<dbReference type="OrthoDB" id="3028242at2759"/>
<dbReference type="SUPFAM" id="SSF52047">
    <property type="entry name" value="RNI-like"/>
    <property type="match status" value="1"/>
</dbReference>
<evidence type="ECO:0000313" key="3">
    <source>
        <dbReference type="Proteomes" id="UP000724874"/>
    </source>
</evidence>
<evidence type="ECO:0008006" key="4">
    <source>
        <dbReference type="Google" id="ProtNLM"/>
    </source>
</evidence>
<proteinExistence type="predicted"/>
<evidence type="ECO:0000256" key="1">
    <source>
        <dbReference type="SAM" id="SignalP"/>
    </source>
</evidence>
<feature type="chain" id="PRO_5040105507" description="F-box domain-containing protein" evidence="1">
    <location>
        <begin position="28"/>
        <end position="435"/>
    </location>
</feature>
<feature type="signal peptide" evidence="1">
    <location>
        <begin position="1"/>
        <end position="27"/>
    </location>
</feature>
<dbReference type="Proteomes" id="UP000724874">
    <property type="component" value="Unassembled WGS sequence"/>
</dbReference>